<feature type="compositionally biased region" description="Basic and acidic residues" evidence="2">
    <location>
        <begin position="612"/>
        <end position="623"/>
    </location>
</feature>
<dbReference type="PANTHER" id="PTHR12783">
    <property type="entry name" value="RALA BINDING PROTEIN 1 RALBP1"/>
    <property type="match status" value="1"/>
</dbReference>
<dbReference type="PROSITE" id="PS50238">
    <property type="entry name" value="RHOGAP"/>
    <property type="match status" value="1"/>
</dbReference>
<dbReference type="Pfam" id="PF00620">
    <property type="entry name" value="RhoGAP"/>
    <property type="match status" value="1"/>
</dbReference>
<organism evidence="4 5">
    <name type="scientific">Mytilus coruscus</name>
    <name type="common">Sea mussel</name>
    <dbReference type="NCBI Taxonomy" id="42192"/>
    <lineage>
        <taxon>Eukaryota</taxon>
        <taxon>Metazoa</taxon>
        <taxon>Spiralia</taxon>
        <taxon>Lophotrochozoa</taxon>
        <taxon>Mollusca</taxon>
        <taxon>Bivalvia</taxon>
        <taxon>Autobranchia</taxon>
        <taxon>Pteriomorphia</taxon>
        <taxon>Mytilida</taxon>
        <taxon>Mytiloidea</taxon>
        <taxon>Mytilidae</taxon>
        <taxon>Mytilinae</taxon>
        <taxon>Mytilus</taxon>
    </lineage>
</organism>
<feature type="region of interest" description="Disordered" evidence="2">
    <location>
        <begin position="388"/>
        <end position="467"/>
    </location>
</feature>
<accession>A0A6J8A6Q7</accession>
<evidence type="ECO:0000313" key="4">
    <source>
        <dbReference type="EMBL" id="CAC5362523.1"/>
    </source>
</evidence>
<dbReference type="InterPro" id="IPR039767">
    <property type="entry name" value="RALBP1"/>
</dbReference>
<feature type="compositionally biased region" description="Basic and acidic residues" evidence="2">
    <location>
        <begin position="30"/>
        <end position="42"/>
    </location>
</feature>
<dbReference type="SUPFAM" id="SSF48350">
    <property type="entry name" value="GTPase activation domain, GAP"/>
    <property type="match status" value="1"/>
</dbReference>
<evidence type="ECO:0000259" key="3">
    <source>
        <dbReference type="PROSITE" id="PS50238"/>
    </source>
</evidence>
<dbReference type="Proteomes" id="UP000507470">
    <property type="component" value="Unassembled WGS sequence"/>
</dbReference>
<evidence type="ECO:0000313" key="5">
    <source>
        <dbReference type="Proteomes" id="UP000507470"/>
    </source>
</evidence>
<dbReference type="SMART" id="SM00324">
    <property type="entry name" value="RhoGAP"/>
    <property type="match status" value="1"/>
</dbReference>
<dbReference type="InterPro" id="IPR008936">
    <property type="entry name" value="Rho_GTPase_activation_prot"/>
</dbReference>
<dbReference type="EMBL" id="CACVKT020000743">
    <property type="protein sequence ID" value="CAC5362523.1"/>
    <property type="molecule type" value="Genomic_DNA"/>
</dbReference>
<keyword evidence="1" id="KW-0343">GTPase activation</keyword>
<feature type="compositionally biased region" description="Basic and acidic residues" evidence="2">
    <location>
        <begin position="7"/>
        <end position="20"/>
    </location>
</feature>
<dbReference type="InterPro" id="IPR049041">
    <property type="entry name" value="RalBP1-like_Ral-bd"/>
</dbReference>
<feature type="compositionally biased region" description="Basic and acidic residues" evidence="2">
    <location>
        <begin position="390"/>
        <end position="423"/>
    </location>
</feature>
<dbReference type="AlphaFoldDB" id="A0A6J8A6Q7"/>
<dbReference type="InterPro" id="IPR000198">
    <property type="entry name" value="RhoGAP_dom"/>
</dbReference>
<dbReference type="Gene3D" id="1.20.58.90">
    <property type="match status" value="1"/>
</dbReference>
<feature type="compositionally biased region" description="Acidic residues" evidence="2">
    <location>
        <begin position="777"/>
        <end position="786"/>
    </location>
</feature>
<evidence type="ECO:0000256" key="1">
    <source>
        <dbReference type="ARBA" id="ARBA00022468"/>
    </source>
</evidence>
<name>A0A6J8A6Q7_MYTCO</name>
<keyword evidence="5" id="KW-1185">Reference proteome</keyword>
<dbReference type="OrthoDB" id="10033734at2759"/>
<feature type="compositionally biased region" description="Basic residues" evidence="2">
    <location>
        <begin position="104"/>
        <end position="114"/>
    </location>
</feature>
<dbReference type="FunFam" id="1.10.555.10:FF:000027">
    <property type="entry name" value="RalA-binding protein 1"/>
    <property type="match status" value="1"/>
</dbReference>
<feature type="compositionally biased region" description="Acidic residues" evidence="2">
    <location>
        <begin position="544"/>
        <end position="553"/>
    </location>
</feature>
<feature type="compositionally biased region" description="Basic and acidic residues" evidence="2">
    <location>
        <begin position="519"/>
        <end position="537"/>
    </location>
</feature>
<feature type="compositionally biased region" description="Basic and acidic residues" evidence="2">
    <location>
        <begin position="78"/>
        <end position="103"/>
    </location>
</feature>
<protein>
    <submittedName>
        <fullName evidence="4">RALBP1</fullName>
    </submittedName>
</protein>
<dbReference type="Gene3D" id="1.10.555.10">
    <property type="entry name" value="Rho GTPase activation protein"/>
    <property type="match status" value="1"/>
</dbReference>
<feature type="compositionally biased region" description="Acidic residues" evidence="2">
    <location>
        <begin position="624"/>
        <end position="636"/>
    </location>
</feature>
<feature type="compositionally biased region" description="Acidic residues" evidence="2">
    <location>
        <begin position="598"/>
        <end position="611"/>
    </location>
</feature>
<dbReference type="GO" id="GO:0031267">
    <property type="term" value="F:small GTPase binding"/>
    <property type="evidence" value="ECO:0007669"/>
    <property type="project" value="InterPro"/>
</dbReference>
<feature type="compositionally biased region" description="Basic residues" evidence="2">
    <location>
        <begin position="65"/>
        <end position="77"/>
    </location>
</feature>
<feature type="compositionally biased region" description="Basic and acidic residues" evidence="2">
    <location>
        <begin position="501"/>
        <end position="510"/>
    </location>
</feature>
<reference evidence="4 5" key="1">
    <citation type="submission" date="2020-06" db="EMBL/GenBank/DDBJ databases">
        <authorList>
            <person name="Li R."/>
            <person name="Bekaert M."/>
        </authorList>
    </citation>
    <scope>NUCLEOTIDE SEQUENCE [LARGE SCALE GENOMIC DNA]</scope>
    <source>
        <strain evidence="5">wild</strain>
    </source>
</reference>
<feature type="compositionally biased region" description="Basic and acidic residues" evidence="2">
    <location>
        <begin position="559"/>
        <end position="597"/>
    </location>
</feature>
<feature type="region of interest" description="Disordered" evidence="2">
    <location>
        <begin position="761"/>
        <end position="786"/>
    </location>
</feature>
<feature type="region of interest" description="Disordered" evidence="2">
    <location>
        <begin position="1"/>
        <end position="124"/>
    </location>
</feature>
<proteinExistence type="predicted"/>
<dbReference type="GO" id="GO:0007264">
    <property type="term" value="P:small GTPase-mediated signal transduction"/>
    <property type="evidence" value="ECO:0007669"/>
    <property type="project" value="InterPro"/>
</dbReference>
<feature type="compositionally biased region" description="Basic and acidic residues" evidence="2">
    <location>
        <begin position="435"/>
        <end position="458"/>
    </location>
</feature>
<dbReference type="GO" id="GO:0005096">
    <property type="term" value="F:GTPase activator activity"/>
    <property type="evidence" value="ECO:0007669"/>
    <property type="project" value="UniProtKB-KW"/>
</dbReference>
<sequence length="844" mass="98009">MSFDNQETDKGYTGDDDHDKQNRRKNLLGKKTDGKKGQKDKGYVMFDEDDSDESLVTSEDVKSPSKLKKPKGFKFSTKKKDKDKDEKKEVKKEEKEKKKEGKEHKKHKKDKKKNKPVEQVTDTSKEPEKAIFGVQLTLAVERNRCYDGVELPAMFRECIDYIEEHGLSCEGIYRISGVKSKIQLLKDCYNKGLPVFLEEHEPNIVASLLKQFLRELPEPVLTTWLMPKFEEASVLKSEKSKVERFHKLIHDLPKPNRMLLSWMIVHMTHVIERQKENKMSLQNVSIVLSPTMQISHRVLNVLFSHVKQLFKHTELKKYKPPIKPAHSKWSLELPDSPAQLEEELLKQESLLNSLHEQLRTGISDQDKEEQLWEVQRVVTQLKRKIKMARKGSDIKEKRKSDDVKKSKTSQDEELKLELREIPHKKQAPQPPSETAGDHKVEEQNEASLKEDEKMEESVKSIGDTAPTQVTVAVIEQNKNEENFESEKVEECHAVDENIKHQQEVKEKTEEITVSEETFEEKPPEMTVIEEKFEEKPSEMTVIEEKDEVEDNQDVSENQSEDKKIEAEKEQIVSEIREKAEEAEQLPRNDEEKQKSAESSDDEFEQQVEDILEQQKDIQAREFSEDSDAGTIEEDVDVREITMEPSIESTVDADATDSTEAVQDLKEEVQDEVKSHLPQQSLTEQVTTAEQDVAEFINVQESDTVFLEEDEELIELQEEEHRVKLEEEELLAIEGELRTKIETEKNEIDRLQQEITELQYLRQDSDLEEYSSTSDSSSDSEDEEDLQEILNDLLEDNESLEKKNADLCNKIHEERMICLAVKVQIRMLQQKQLESSGDLEKDLLW</sequence>
<gene>
    <name evidence="4" type="ORF">MCOR_4258</name>
</gene>
<evidence type="ECO:0000256" key="2">
    <source>
        <dbReference type="SAM" id="MobiDB-lite"/>
    </source>
</evidence>
<feature type="region of interest" description="Disordered" evidence="2">
    <location>
        <begin position="501"/>
        <end position="658"/>
    </location>
</feature>
<dbReference type="Pfam" id="PF20924">
    <property type="entry name" value="RLIP76_Ral-bd"/>
    <property type="match status" value="1"/>
</dbReference>
<dbReference type="PANTHER" id="PTHR12783:SF5">
    <property type="entry name" value="RALA-BINDING PROTEIN 1"/>
    <property type="match status" value="1"/>
</dbReference>
<feature type="domain" description="Rho-GAP" evidence="3">
    <location>
        <begin position="134"/>
        <end position="318"/>
    </location>
</feature>